<comment type="caution">
    <text evidence="2">The sequence shown here is derived from an EMBL/GenBank/DDBJ whole genome shotgun (WGS) entry which is preliminary data.</text>
</comment>
<feature type="non-terminal residue" evidence="2">
    <location>
        <position position="900"/>
    </location>
</feature>
<feature type="signal peptide" evidence="1">
    <location>
        <begin position="1"/>
        <end position="17"/>
    </location>
</feature>
<evidence type="ECO:0000256" key="1">
    <source>
        <dbReference type="SAM" id="SignalP"/>
    </source>
</evidence>
<dbReference type="PANTHER" id="PTHR46573:SF1">
    <property type="entry name" value="WD REPEAT, SAM AND U-BOX DOMAIN-CONTAINING PROTEIN 1"/>
    <property type="match status" value="1"/>
</dbReference>
<evidence type="ECO:0000313" key="2">
    <source>
        <dbReference type="EMBL" id="CAE7897300.1"/>
    </source>
</evidence>
<dbReference type="SUPFAM" id="SSF57850">
    <property type="entry name" value="RING/U-box"/>
    <property type="match status" value="1"/>
</dbReference>
<sequence>MTLGVAGNSWLWVFGLSGELLESFVPRGASSTPRGTLAEAFEALQQRVRAAGVTCRFVEASFWSADHAVCQLGVGDQLVPFILLGDALGGKPFYTGSTLNRHLWDVATLMDEVEFAYDGGPFDAARFAMYERRYQECLRKDGLSTKKIGEYVGLSSEDVTARLNQHQESDELKAKRLLRDPDDLLCPIGKTLMEHPFVAEDRRILRLLIRYALGTLQRGGKCKCSQTLQQSCLLVMAVVLHDAARIFRWGDLSGLSVLVRSSLHENHLWSADGYTYEKKAIEEALRSKRCSPMTNQAMGIQVLPNHDKKSAIVTYMETTVEKAMELAKSVPADIAEELLSKAEGFVQSKPLDSVARETLLRLLLLRAALPSASRRGAVRQLLSLVAEDPEKSAETVAEVLANFESWDVASHLGELKVDFLAFLQASARGPPVLPCAEMLERELASRLAQALERERGLADAKPKQKGQQLASQVEAIAGGLWEFVLRLSKEPGIWVDGAALVLAALHAKLKIQLSSLSAEVLSKALYFLKNREDACARALELFRSDLRLGRETEGLKTFPAELLMQLFKRRPEDGLTLLSSFVADSDHEAQDHLLDILLQDVSEKGSVECAAEPVLLKLLYDRGGGVPDELLPKLSLEPSYIQQLARETSVALAKQLHKAGRQAEGSRIAVSAAKAFESLGSTEKSESVFSLAYDMDHNNAEAARGMLNMLLGHLEKKGQTEQECLLLTLLFDDRRTVPEHLLGSLALEPHEIRQLPPGASLSLAEQLSASKRPQEGARVAVLAAEVFEAAGLQEEADSAYARAHGMDRFNVDASNGLLSATSRSCKGLAVLVKEQQATIDQLKKCTEGLVKELEGLRKHVQARDGRGIIWDLSGEDLVEGFCKESPKINLESGSESKHVQ</sequence>
<proteinExistence type="predicted"/>
<dbReference type="AlphaFoldDB" id="A0A813BEA0"/>
<dbReference type="OrthoDB" id="445833at2759"/>
<name>A0A813BEA0_9DINO</name>
<dbReference type="PANTHER" id="PTHR46573">
    <property type="entry name" value="WD REPEAT, SAM AND U-BOX DOMAIN-CONTAINING PROTEIN 1"/>
    <property type="match status" value="1"/>
</dbReference>
<evidence type="ECO:0000313" key="3">
    <source>
        <dbReference type="Proteomes" id="UP000601435"/>
    </source>
</evidence>
<dbReference type="InterPro" id="IPR052085">
    <property type="entry name" value="WD-SAM-U-box"/>
</dbReference>
<gene>
    <name evidence="2" type="ORF">SNEC2469_LOCUS30095</name>
</gene>
<reference evidence="2" key="1">
    <citation type="submission" date="2021-02" db="EMBL/GenBank/DDBJ databases">
        <authorList>
            <person name="Dougan E. K."/>
            <person name="Rhodes N."/>
            <person name="Thang M."/>
            <person name="Chan C."/>
        </authorList>
    </citation>
    <scope>NUCLEOTIDE SEQUENCE</scope>
</reference>
<dbReference type="InterPro" id="IPR013083">
    <property type="entry name" value="Znf_RING/FYVE/PHD"/>
</dbReference>
<dbReference type="Proteomes" id="UP000601435">
    <property type="component" value="Unassembled WGS sequence"/>
</dbReference>
<accession>A0A813BEA0</accession>
<feature type="chain" id="PRO_5032389507" evidence="1">
    <location>
        <begin position="18"/>
        <end position="900"/>
    </location>
</feature>
<dbReference type="Gene3D" id="3.30.40.10">
    <property type="entry name" value="Zinc/RING finger domain, C3HC4 (zinc finger)"/>
    <property type="match status" value="1"/>
</dbReference>
<dbReference type="EMBL" id="CAJNJA010069252">
    <property type="protein sequence ID" value="CAE7897300.1"/>
    <property type="molecule type" value="Genomic_DNA"/>
</dbReference>
<keyword evidence="3" id="KW-1185">Reference proteome</keyword>
<protein>
    <submittedName>
        <fullName evidence="2">Uncharacterized protein</fullName>
    </submittedName>
</protein>
<keyword evidence="1" id="KW-0732">Signal</keyword>
<organism evidence="2 3">
    <name type="scientific">Symbiodinium necroappetens</name>
    <dbReference type="NCBI Taxonomy" id="1628268"/>
    <lineage>
        <taxon>Eukaryota</taxon>
        <taxon>Sar</taxon>
        <taxon>Alveolata</taxon>
        <taxon>Dinophyceae</taxon>
        <taxon>Suessiales</taxon>
        <taxon>Symbiodiniaceae</taxon>
        <taxon>Symbiodinium</taxon>
    </lineage>
</organism>